<dbReference type="EMBL" id="JXTC01000205">
    <property type="protein sequence ID" value="PON81940.1"/>
    <property type="molecule type" value="Genomic_DNA"/>
</dbReference>
<dbReference type="Proteomes" id="UP000237000">
    <property type="component" value="Unassembled WGS sequence"/>
</dbReference>
<reference evidence="2" key="1">
    <citation type="submission" date="2016-06" db="EMBL/GenBank/DDBJ databases">
        <title>Parallel loss of symbiosis genes in relatives of nitrogen-fixing non-legume Parasponia.</title>
        <authorList>
            <person name="Van Velzen R."/>
            <person name="Holmer R."/>
            <person name="Bu F."/>
            <person name="Rutten L."/>
            <person name="Van Zeijl A."/>
            <person name="Liu W."/>
            <person name="Santuari L."/>
            <person name="Cao Q."/>
            <person name="Sharma T."/>
            <person name="Shen D."/>
            <person name="Roswanjaya Y."/>
            <person name="Wardhani T."/>
            <person name="Kalhor M.S."/>
            <person name="Jansen J."/>
            <person name="Van den Hoogen J."/>
            <person name="Gungor B."/>
            <person name="Hartog M."/>
            <person name="Hontelez J."/>
            <person name="Verver J."/>
            <person name="Yang W.-C."/>
            <person name="Schijlen E."/>
            <person name="Repin R."/>
            <person name="Schilthuizen M."/>
            <person name="Schranz E."/>
            <person name="Heidstra R."/>
            <person name="Miyata K."/>
            <person name="Fedorova E."/>
            <person name="Kohlen W."/>
            <person name="Bisseling T."/>
            <person name="Smit S."/>
            <person name="Geurts R."/>
        </authorList>
    </citation>
    <scope>NUCLEOTIDE SEQUENCE [LARGE SCALE GENOMIC DNA]</scope>
    <source>
        <strain evidence="2">cv. RG33-2</strain>
    </source>
</reference>
<gene>
    <name evidence="1" type="ORF">TorRG33x02_222630</name>
</gene>
<organism evidence="1 2">
    <name type="scientific">Trema orientale</name>
    <name type="common">Charcoal tree</name>
    <name type="synonym">Celtis orientalis</name>
    <dbReference type="NCBI Taxonomy" id="63057"/>
    <lineage>
        <taxon>Eukaryota</taxon>
        <taxon>Viridiplantae</taxon>
        <taxon>Streptophyta</taxon>
        <taxon>Embryophyta</taxon>
        <taxon>Tracheophyta</taxon>
        <taxon>Spermatophyta</taxon>
        <taxon>Magnoliopsida</taxon>
        <taxon>eudicotyledons</taxon>
        <taxon>Gunneridae</taxon>
        <taxon>Pentapetalae</taxon>
        <taxon>rosids</taxon>
        <taxon>fabids</taxon>
        <taxon>Rosales</taxon>
        <taxon>Cannabaceae</taxon>
        <taxon>Trema</taxon>
    </lineage>
</organism>
<dbReference type="InParanoid" id="A0A2P5E8W0"/>
<evidence type="ECO:0000313" key="2">
    <source>
        <dbReference type="Proteomes" id="UP000237000"/>
    </source>
</evidence>
<proteinExistence type="predicted"/>
<evidence type="ECO:0000313" key="1">
    <source>
        <dbReference type="EMBL" id="PON81940.1"/>
    </source>
</evidence>
<dbReference type="OrthoDB" id="1752225at2759"/>
<comment type="caution">
    <text evidence="1">The sequence shown here is derived from an EMBL/GenBank/DDBJ whole genome shotgun (WGS) entry which is preliminary data.</text>
</comment>
<protein>
    <submittedName>
        <fullName evidence="1">Uncharacterized protein</fullName>
    </submittedName>
</protein>
<sequence length="353" mass="40174">MKSTGLSHRAKTMRIGRCTLVSMGFKVKEQAGKLDVESQIELRPRSKTGFGKEQSDLHSNSVAITYKTSYNTGDFQGNVRLPAPAEPGMDYVTVFVHYDGIWDENNDYIRFKMCGILVQNDCSFENLIDLLPAELKMNLSERNLTIEYQVEKGNPTMKITSDSSLIFYLELKRRETRLTSYPICLTIESGSMVTSKRRAMKLQETIAMDTSLERMNSLTASENESSNYIEIDMLPDFIEFANKVAEDILEDDGAEIEDIMNDLNSKIISNPNIEEIEKGEFNEYMMKLDKIDKGIRTYLEETGFSKWARVFSRNKRYSSTTSNIAESINATNKAAKQLPIAPLLECLRSLTQR</sequence>
<name>A0A2P5E8W0_TREOI</name>
<keyword evidence="2" id="KW-1185">Reference proteome</keyword>
<accession>A0A2P5E8W0</accession>
<dbReference type="AlphaFoldDB" id="A0A2P5E8W0"/>